<proteinExistence type="predicted"/>
<keyword evidence="1" id="KW-0175">Coiled coil</keyword>
<feature type="region of interest" description="Disordered" evidence="2">
    <location>
        <begin position="141"/>
        <end position="169"/>
    </location>
</feature>
<dbReference type="EMBL" id="JACJLL010000112">
    <property type="protein sequence ID" value="MBM6820418.1"/>
    <property type="molecule type" value="Genomic_DNA"/>
</dbReference>
<feature type="coiled-coil region" evidence="1">
    <location>
        <begin position="173"/>
        <end position="200"/>
    </location>
</feature>
<feature type="region of interest" description="Disordered" evidence="2">
    <location>
        <begin position="25"/>
        <end position="44"/>
    </location>
</feature>
<dbReference type="Proteomes" id="UP000767334">
    <property type="component" value="Unassembled WGS sequence"/>
</dbReference>
<evidence type="ECO:0000313" key="4">
    <source>
        <dbReference type="Proteomes" id="UP000767334"/>
    </source>
</evidence>
<keyword evidence="4" id="KW-1185">Reference proteome</keyword>
<accession>A0ABS2FIS5</accession>
<evidence type="ECO:0000256" key="2">
    <source>
        <dbReference type="SAM" id="MobiDB-lite"/>
    </source>
</evidence>
<gene>
    <name evidence="3" type="ORF">H6A19_13930</name>
</gene>
<protein>
    <submittedName>
        <fullName evidence="3">Uncharacterized protein</fullName>
    </submittedName>
</protein>
<reference evidence="3 4" key="1">
    <citation type="journal article" date="2021" name="Sci. Rep.">
        <title>The distribution of antibiotic resistance genes in chicken gut microbiota commensals.</title>
        <authorList>
            <person name="Juricova H."/>
            <person name="Matiasovicova J."/>
            <person name="Kubasova T."/>
            <person name="Cejkova D."/>
            <person name="Rychlik I."/>
        </authorList>
    </citation>
    <scope>NUCLEOTIDE SEQUENCE [LARGE SCALE GENOMIC DNA]</scope>
    <source>
        <strain evidence="3 4">An435</strain>
    </source>
</reference>
<feature type="compositionally biased region" description="Polar residues" evidence="2">
    <location>
        <begin position="141"/>
        <end position="151"/>
    </location>
</feature>
<sequence length="200" mass="22318">MSQNEFNDFIKIFNDYMGSFTWERTNKSDDSSSQESDNECNNCRFGNSNANATKGQREACSDIPGGFQDIPPQLLLVIGELLGNVMAGNLPFNIQNVVGNWLQLVGQAIEVFNAQQQYYQGGPGRIYSPIYRNAANPFCSTSSDESQTNVASNKNKKSSSNSSSNSTQSNDDIYQLKQCIELLTKQIDELQKQIDDLKRK</sequence>
<evidence type="ECO:0000313" key="3">
    <source>
        <dbReference type="EMBL" id="MBM6820418.1"/>
    </source>
</evidence>
<organism evidence="3 4">
    <name type="scientific">Clostridium saudiense</name>
    <dbReference type="NCBI Taxonomy" id="1414720"/>
    <lineage>
        <taxon>Bacteria</taxon>
        <taxon>Bacillati</taxon>
        <taxon>Bacillota</taxon>
        <taxon>Clostridia</taxon>
        <taxon>Eubacteriales</taxon>
        <taxon>Clostridiaceae</taxon>
        <taxon>Clostridium</taxon>
    </lineage>
</organism>
<evidence type="ECO:0000256" key="1">
    <source>
        <dbReference type="SAM" id="Coils"/>
    </source>
</evidence>
<feature type="compositionally biased region" description="Low complexity" evidence="2">
    <location>
        <begin position="31"/>
        <end position="43"/>
    </location>
</feature>
<dbReference type="RefSeq" id="WP_195964580.1">
    <property type="nucleotide sequence ID" value="NZ_JACJLL010000112.1"/>
</dbReference>
<comment type="caution">
    <text evidence="3">The sequence shown here is derived from an EMBL/GenBank/DDBJ whole genome shotgun (WGS) entry which is preliminary data.</text>
</comment>
<name>A0ABS2FIS5_9CLOT</name>